<dbReference type="RefSeq" id="WP_341839713.1">
    <property type="nucleotide sequence ID" value="NZ_CP149792.1"/>
</dbReference>
<dbReference type="EMBL" id="CP150096">
    <property type="protein sequence ID" value="WZN44954.1"/>
    <property type="molecule type" value="Genomic_DNA"/>
</dbReference>
<keyword evidence="2" id="KW-1185">Reference proteome</keyword>
<organism evidence="1 2">
    <name type="scientific">Chitinophaga caseinilytica</name>
    <dbReference type="NCBI Taxonomy" id="2267521"/>
    <lineage>
        <taxon>Bacteria</taxon>
        <taxon>Pseudomonadati</taxon>
        <taxon>Bacteroidota</taxon>
        <taxon>Chitinophagia</taxon>
        <taxon>Chitinophagales</taxon>
        <taxon>Chitinophagaceae</taxon>
        <taxon>Chitinophaga</taxon>
    </lineage>
</organism>
<protein>
    <submittedName>
        <fullName evidence="1">Uncharacterized protein</fullName>
    </submittedName>
</protein>
<name>A0ABZ2YZL7_9BACT</name>
<evidence type="ECO:0000313" key="2">
    <source>
        <dbReference type="Proteomes" id="UP001449657"/>
    </source>
</evidence>
<reference evidence="1 2" key="1">
    <citation type="submission" date="2024-03" db="EMBL/GenBank/DDBJ databases">
        <title>Chitinophaga caseinilytica sp. nov., a casein hydrolysing bacterium isolated from forest soil.</title>
        <authorList>
            <person name="Lee D.S."/>
            <person name="Han D.M."/>
            <person name="Baek J.H."/>
            <person name="Choi D.G."/>
            <person name="Jeon J.H."/>
            <person name="Jeon C.O."/>
        </authorList>
    </citation>
    <scope>NUCLEOTIDE SEQUENCE [LARGE SCALE GENOMIC DNA]</scope>
    <source>
        <strain evidence="1 2">KACC 19118</strain>
    </source>
</reference>
<evidence type="ECO:0000313" key="1">
    <source>
        <dbReference type="EMBL" id="WZN44954.1"/>
    </source>
</evidence>
<accession>A0ABZ2YZL7</accession>
<gene>
    <name evidence="1" type="ORF">WJU22_18825</name>
</gene>
<dbReference type="Proteomes" id="UP001449657">
    <property type="component" value="Chromosome"/>
</dbReference>
<sequence length="187" mass="20129">MAKTTDNVLLHGVSGTFGGQIVFRQRMGQSIMCKPPKKSDIPPTPLQSAVRERFQMGVQYARSAKKDPEIYAAYRAAAKNGQSAYNVALADCFNAPEIREIDTKAYAGKAGDKIRIRATDDFLVKSVQVYVLSPDGTVLEEGAAAANGNGLDWYFSAKKANPQLNGSSIRAEAADLAGNVTLQEITL</sequence>
<proteinExistence type="predicted"/>